<protein>
    <submittedName>
        <fullName evidence="4">Ovochymase-2-like 3</fullName>
    </submittedName>
</protein>
<keyword evidence="1" id="KW-1015">Disulfide bond</keyword>
<dbReference type="InterPro" id="IPR043504">
    <property type="entry name" value="Peptidase_S1_PA_chymotrypsin"/>
</dbReference>
<organism evidence="4 5">
    <name type="scientific">Homarus americanus</name>
    <name type="common">American lobster</name>
    <dbReference type="NCBI Taxonomy" id="6706"/>
    <lineage>
        <taxon>Eukaryota</taxon>
        <taxon>Metazoa</taxon>
        <taxon>Ecdysozoa</taxon>
        <taxon>Arthropoda</taxon>
        <taxon>Crustacea</taxon>
        <taxon>Multicrustacea</taxon>
        <taxon>Malacostraca</taxon>
        <taxon>Eumalacostraca</taxon>
        <taxon>Eucarida</taxon>
        <taxon>Decapoda</taxon>
        <taxon>Pleocyemata</taxon>
        <taxon>Astacidea</taxon>
        <taxon>Nephropoidea</taxon>
        <taxon>Nephropidae</taxon>
        <taxon>Homarus</taxon>
    </lineage>
</organism>
<name>A0A8J5N0S5_HOMAM</name>
<keyword evidence="5" id="KW-1185">Reference proteome</keyword>
<dbReference type="EMBL" id="JAHLQT010014436">
    <property type="protein sequence ID" value="KAG7170331.1"/>
    <property type="molecule type" value="Genomic_DNA"/>
</dbReference>
<dbReference type="Proteomes" id="UP000747542">
    <property type="component" value="Unassembled WGS sequence"/>
</dbReference>
<dbReference type="AlphaFoldDB" id="A0A8J5N0S5"/>
<dbReference type="SUPFAM" id="SSF50494">
    <property type="entry name" value="Trypsin-like serine proteases"/>
    <property type="match status" value="1"/>
</dbReference>
<dbReference type="GO" id="GO:0006508">
    <property type="term" value="P:proteolysis"/>
    <property type="evidence" value="ECO:0007669"/>
    <property type="project" value="InterPro"/>
</dbReference>
<sequence length="181" mass="20016">MVQHLDTNGYVVRKYVKSGYLYPGFVAGRRPSMDVGLISVEEAIVFSYHVQPACIHTQGFPSQNIAATFKRSNQHYGWELILQQHDPRCHSPQDACAKSLNLHDTQFCATDAESTRRLSEGSSGGPYLVNVGKASKEQWSVVGVVSSSYSRDSCDTPLTIYSSLAEMRSWISECVDEGICS</sequence>
<evidence type="ECO:0000256" key="2">
    <source>
        <dbReference type="ARBA" id="ARBA00024195"/>
    </source>
</evidence>
<dbReference type="Gene3D" id="2.40.10.10">
    <property type="entry name" value="Trypsin-like serine proteases"/>
    <property type="match status" value="1"/>
</dbReference>
<comment type="similarity">
    <text evidence="2">Belongs to the peptidase S1 family. CLIP subfamily.</text>
</comment>
<dbReference type="Pfam" id="PF00089">
    <property type="entry name" value="Trypsin"/>
    <property type="match status" value="1"/>
</dbReference>
<proteinExistence type="inferred from homology"/>
<accession>A0A8J5N0S5</accession>
<evidence type="ECO:0000259" key="3">
    <source>
        <dbReference type="PROSITE" id="PS50240"/>
    </source>
</evidence>
<gene>
    <name evidence="4" type="primary">Ovch2-L3</name>
    <name evidence="4" type="ORF">Hamer_G016146</name>
</gene>
<dbReference type="InterPro" id="IPR009003">
    <property type="entry name" value="Peptidase_S1_PA"/>
</dbReference>
<evidence type="ECO:0000313" key="4">
    <source>
        <dbReference type="EMBL" id="KAG7170331.1"/>
    </source>
</evidence>
<comment type="caution">
    <text evidence="4">The sequence shown here is derived from an EMBL/GenBank/DDBJ whole genome shotgun (WGS) entry which is preliminary data.</text>
</comment>
<dbReference type="InterPro" id="IPR001254">
    <property type="entry name" value="Trypsin_dom"/>
</dbReference>
<dbReference type="InterPro" id="IPR051487">
    <property type="entry name" value="Ser/Thr_Proteases_Immune/Dev"/>
</dbReference>
<evidence type="ECO:0000256" key="1">
    <source>
        <dbReference type="ARBA" id="ARBA00023157"/>
    </source>
</evidence>
<feature type="domain" description="Peptidase S1" evidence="3">
    <location>
        <begin position="16"/>
        <end position="176"/>
    </location>
</feature>
<dbReference type="PANTHER" id="PTHR24256">
    <property type="entry name" value="TRYPTASE-RELATED"/>
    <property type="match status" value="1"/>
</dbReference>
<reference evidence="4" key="1">
    <citation type="journal article" date="2021" name="Sci. Adv.">
        <title>The American lobster genome reveals insights on longevity, neural, and immune adaptations.</title>
        <authorList>
            <person name="Polinski J.M."/>
            <person name="Zimin A.V."/>
            <person name="Clark K.F."/>
            <person name="Kohn A.B."/>
            <person name="Sadowski N."/>
            <person name="Timp W."/>
            <person name="Ptitsyn A."/>
            <person name="Khanna P."/>
            <person name="Romanova D.Y."/>
            <person name="Williams P."/>
            <person name="Greenwood S.J."/>
            <person name="Moroz L.L."/>
            <person name="Walt D.R."/>
            <person name="Bodnar A.G."/>
        </authorList>
    </citation>
    <scope>NUCLEOTIDE SEQUENCE</scope>
    <source>
        <strain evidence="4">GMGI-L3</strain>
    </source>
</reference>
<evidence type="ECO:0000313" key="5">
    <source>
        <dbReference type="Proteomes" id="UP000747542"/>
    </source>
</evidence>
<dbReference type="PROSITE" id="PS50240">
    <property type="entry name" value="TRYPSIN_DOM"/>
    <property type="match status" value="1"/>
</dbReference>
<dbReference type="GO" id="GO:0004252">
    <property type="term" value="F:serine-type endopeptidase activity"/>
    <property type="evidence" value="ECO:0007669"/>
    <property type="project" value="InterPro"/>
</dbReference>